<dbReference type="InterPro" id="IPR044880">
    <property type="entry name" value="NCX_ion-bd_dom_sf"/>
</dbReference>
<keyword evidence="3 10" id="KW-0813">Transport</keyword>
<dbReference type="InterPro" id="IPR004713">
    <property type="entry name" value="CaH_exchang"/>
</dbReference>
<proteinExistence type="inferred from homology"/>
<dbReference type="Gene3D" id="1.20.1420.30">
    <property type="entry name" value="NCX, central ion-binding region"/>
    <property type="match status" value="1"/>
</dbReference>
<dbReference type="PANTHER" id="PTHR31503">
    <property type="entry name" value="VACUOLAR CALCIUM ION TRANSPORTER"/>
    <property type="match status" value="1"/>
</dbReference>
<organism evidence="12 13">
    <name type="scientific">Rhizophagus irregularis (strain DAOM 197198w)</name>
    <name type="common">Glomus intraradices</name>
    <dbReference type="NCBI Taxonomy" id="1432141"/>
    <lineage>
        <taxon>Eukaryota</taxon>
        <taxon>Fungi</taxon>
        <taxon>Fungi incertae sedis</taxon>
        <taxon>Mucoromycota</taxon>
        <taxon>Glomeromycotina</taxon>
        <taxon>Glomeromycetes</taxon>
        <taxon>Glomerales</taxon>
        <taxon>Glomeraceae</taxon>
        <taxon>Rhizophagus</taxon>
    </lineage>
</organism>
<feature type="transmembrane region" description="Helical" evidence="10">
    <location>
        <begin position="351"/>
        <end position="372"/>
    </location>
</feature>
<keyword evidence="7 10" id="KW-1133">Transmembrane helix</keyword>
<keyword evidence="6 10" id="KW-0106">Calcium</keyword>
<dbReference type="InterPro" id="IPR004837">
    <property type="entry name" value="NaCa_Exmemb"/>
</dbReference>
<evidence type="ECO:0000256" key="1">
    <source>
        <dbReference type="ARBA" id="ARBA00004127"/>
    </source>
</evidence>
<keyword evidence="10" id="KW-0926">Vacuole</keyword>
<evidence type="ECO:0000256" key="8">
    <source>
        <dbReference type="ARBA" id="ARBA00023065"/>
    </source>
</evidence>
<evidence type="ECO:0000256" key="5">
    <source>
        <dbReference type="ARBA" id="ARBA00022692"/>
    </source>
</evidence>
<comment type="similarity">
    <text evidence="2 10">Belongs to the Ca(2+):cation antiporter (CaCA) (TC 2.A.19) family.</text>
</comment>
<dbReference type="OrthoDB" id="1699231at2759"/>
<evidence type="ECO:0000256" key="6">
    <source>
        <dbReference type="ARBA" id="ARBA00022837"/>
    </source>
</evidence>
<evidence type="ECO:0000259" key="11">
    <source>
        <dbReference type="Pfam" id="PF01699"/>
    </source>
</evidence>
<dbReference type="NCBIfam" id="TIGR00378">
    <property type="entry name" value="cax"/>
    <property type="match status" value="1"/>
</dbReference>
<keyword evidence="8 10" id="KW-0406">Ion transport</keyword>
<evidence type="ECO:0000256" key="4">
    <source>
        <dbReference type="ARBA" id="ARBA00022568"/>
    </source>
</evidence>
<dbReference type="Pfam" id="PF01699">
    <property type="entry name" value="Na_Ca_ex"/>
    <property type="match status" value="2"/>
</dbReference>
<reference evidence="12 13" key="1">
    <citation type="submission" date="2014-02" db="EMBL/GenBank/DDBJ databases">
        <title>Single nucleus genome sequencing reveals high similarity among nuclei of an endomycorrhizal fungus.</title>
        <authorList>
            <person name="Lin K."/>
            <person name="Geurts R."/>
            <person name="Zhang Z."/>
            <person name="Limpens E."/>
            <person name="Saunders D.G."/>
            <person name="Mu D."/>
            <person name="Pang E."/>
            <person name="Cao H."/>
            <person name="Cha H."/>
            <person name="Lin T."/>
            <person name="Zhou Q."/>
            <person name="Shang Y."/>
            <person name="Li Y."/>
            <person name="Ivanov S."/>
            <person name="Sharma T."/>
            <person name="Velzen R.V."/>
            <person name="Ruijter N.D."/>
            <person name="Aanen D.K."/>
            <person name="Win J."/>
            <person name="Kamoun S."/>
            <person name="Bisseling T."/>
            <person name="Huang S."/>
        </authorList>
    </citation>
    <scope>NUCLEOTIDE SEQUENCE [LARGE SCALE GENOMIC DNA]</scope>
    <source>
        <strain evidence="13">DAOM197198w</strain>
    </source>
</reference>
<dbReference type="PANTHER" id="PTHR31503:SF22">
    <property type="entry name" value="VACUOLAR CALCIUM ION TRANSPORTER"/>
    <property type="match status" value="1"/>
</dbReference>
<feature type="transmembrane region" description="Helical" evidence="10">
    <location>
        <begin position="203"/>
        <end position="226"/>
    </location>
</feature>
<dbReference type="NCBIfam" id="TIGR00846">
    <property type="entry name" value="caca2"/>
    <property type="match status" value="1"/>
</dbReference>
<evidence type="ECO:0000313" key="12">
    <source>
        <dbReference type="EMBL" id="EXX78000.1"/>
    </source>
</evidence>
<feature type="transmembrane region" description="Helical" evidence="10">
    <location>
        <begin position="95"/>
        <end position="115"/>
    </location>
</feature>
<feature type="transmembrane region" description="Helical" evidence="10">
    <location>
        <begin position="34"/>
        <end position="55"/>
    </location>
</feature>
<feature type="transmembrane region" description="Helical" evidence="10">
    <location>
        <begin position="157"/>
        <end position="183"/>
    </location>
</feature>
<evidence type="ECO:0000313" key="13">
    <source>
        <dbReference type="Proteomes" id="UP000022910"/>
    </source>
</evidence>
<name>A0A015KEE8_RHIIW</name>
<protein>
    <recommendedName>
        <fullName evidence="10">Vacuolar calcium ion transporter</fullName>
    </recommendedName>
</protein>
<comment type="subcellular location">
    <subcellularLocation>
        <location evidence="1">Endomembrane system</location>
        <topology evidence="1">Multi-pass membrane protein</topology>
    </subcellularLocation>
    <subcellularLocation>
        <location evidence="10">Vacuole membrane</location>
    </subcellularLocation>
</comment>
<dbReference type="Proteomes" id="UP000022910">
    <property type="component" value="Unassembled WGS sequence"/>
</dbReference>
<feature type="domain" description="Sodium/calcium exchanger membrane region" evidence="11">
    <location>
        <begin position="252"/>
        <end position="397"/>
    </location>
</feature>
<dbReference type="GO" id="GO:0012505">
    <property type="term" value="C:endomembrane system"/>
    <property type="evidence" value="ECO:0007669"/>
    <property type="project" value="UniProtKB-SubCell"/>
</dbReference>
<keyword evidence="9 10" id="KW-0472">Membrane</keyword>
<evidence type="ECO:0000256" key="2">
    <source>
        <dbReference type="ARBA" id="ARBA00008170"/>
    </source>
</evidence>
<evidence type="ECO:0000256" key="7">
    <source>
        <dbReference type="ARBA" id="ARBA00022989"/>
    </source>
</evidence>
<feature type="transmembrane region" description="Helical" evidence="10">
    <location>
        <begin position="318"/>
        <end position="345"/>
    </location>
</feature>
<feature type="transmembrane region" description="Helical" evidence="10">
    <location>
        <begin position="61"/>
        <end position="83"/>
    </location>
</feature>
<evidence type="ECO:0000256" key="10">
    <source>
        <dbReference type="RuleBase" id="RU365028"/>
    </source>
</evidence>
<accession>A0A015KEE8</accession>
<dbReference type="HOGENOM" id="CLU_008721_2_1_1"/>
<feature type="domain" description="Sodium/calcium exchanger membrane region" evidence="11">
    <location>
        <begin position="62"/>
        <end position="225"/>
    </location>
</feature>
<dbReference type="InterPro" id="IPR004798">
    <property type="entry name" value="CAX-like"/>
</dbReference>
<feature type="transmembrane region" description="Helical" evidence="10">
    <location>
        <begin position="127"/>
        <end position="145"/>
    </location>
</feature>
<dbReference type="EMBL" id="JEMT01009796">
    <property type="protein sequence ID" value="EXX78000.1"/>
    <property type="molecule type" value="Genomic_DNA"/>
</dbReference>
<dbReference type="AlphaFoldDB" id="A0A015KEE8"/>
<feature type="transmembrane region" description="Helical" evidence="10">
    <location>
        <begin position="247"/>
        <end position="267"/>
    </location>
</feature>
<dbReference type="OMA" id="WAMGIEM"/>
<keyword evidence="4 10" id="KW-0109">Calcium transport</keyword>
<evidence type="ECO:0000256" key="9">
    <source>
        <dbReference type="ARBA" id="ARBA00023136"/>
    </source>
</evidence>
<keyword evidence="5 10" id="KW-0812">Transmembrane</keyword>
<evidence type="ECO:0000256" key="3">
    <source>
        <dbReference type="ARBA" id="ARBA00022448"/>
    </source>
</evidence>
<dbReference type="GO" id="GO:0006874">
    <property type="term" value="P:intracellular calcium ion homeostasis"/>
    <property type="evidence" value="ECO:0007669"/>
    <property type="project" value="TreeGrafter"/>
</dbReference>
<dbReference type="GO" id="GO:0000329">
    <property type="term" value="C:fungal-type vacuole membrane"/>
    <property type="evidence" value="ECO:0007669"/>
    <property type="project" value="TreeGrafter"/>
</dbReference>
<comment type="function">
    <text evidence="10">Has a role in promoting intracellular calcium ion sequestration via the exchange of calcium ions for hydrogen ions across the vacuolar membrane. Involved also in manganese ion homeostasis via its uptake into the vacuole.</text>
</comment>
<gene>
    <name evidence="12" type="ORF">RirG_018810</name>
</gene>
<feature type="transmembrane region" description="Helical" evidence="10">
    <location>
        <begin position="379"/>
        <end position="399"/>
    </location>
</feature>
<comment type="caution">
    <text evidence="12">The sequence shown here is derived from an EMBL/GenBank/DDBJ whole genome shotgun (WGS) entry which is preliminary data.</text>
</comment>
<dbReference type="GO" id="GO:0015369">
    <property type="term" value="F:calcium:proton antiporter activity"/>
    <property type="evidence" value="ECO:0007669"/>
    <property type="project" value="UniProtKB-UniRule"/>
</dbReference>
<comment type="caution">
    <text evidence="10">Lacks conserved residue(s) required for the propagation of feature annotation.</text>
</comment>
<dbReference type="SMR" id="A0A015KEE8"/>
<keyword evidence="13" id="KW-1185">Reference proteome</keyword>
<sequence length="401" mass="44432">MSSQPLIVSIPTPPSSPVLYYSPPSPTLCKSLKVIFTTSWINVLLIFVPLGYIAFELKWNTTWVFVLNFLAIIPLAILFEFAAESVSLRVGRVTGCLLNTTFSNTIESIVFIVALKEGQIRIVQASILGSIISNLLLVLGMRFIAGEIYHRGQSFNVTAAQTALSSMSLACISLIIPAAFISFVSSVENSDIISNDDEKYKEILNLSHGTAIILLITYILYLLFHLKTHTHFYQAEEENENDEQPQLTLIVSLLLLAVVTVSVSFSADYLADSIEGIVESHELNKTFVGLILIPNIKKISEIVGTLTSPMKNKMDLHYAIHSAVGSSMQIALFVSPLLVILGWIIGQQMTLFFHTFETIILFASVMMTYYLIQGGETHWLKGAIFLATYVIIALATYFYPN</sequence>
<keyword evidence="10" id="KW-0050">Antiport</keyword>